<dbReference type="EMBL" id="JOJR01000081">
    <property type="protein sequence ID" value="RCN46367.1"/>
    <property type="molecule type" value="Genomic_DNA"/>
</dbReference>
<feature type="region of interest" description="Disordered" evidence="1">
    <location>
        <begin position="1"/>
        <end position="22"/>
    </location>
</feature>
<gene>
    <name evidence="2" type="ORF">ANCCAN_07662</name>
</gene>
<accession>A0A368GTT4</accession>
<keyword evidence="3" id="KW-1185">Reference proteome</keyword>
<dbReference type="AlphaFoldDB" id="A0A368GTT4"/>
<evidence type="ECO:0000313" key="3">
    <source>
        <dbReference type="Proteomes" id="UP000252519"/>
    </source>
</evidence>
<dbReference type="Proteomes" id="UP000252519">
    <property type="component" value="Unassembled WGS sequence"/>
</dbReference>
<organism evidence="2 3">
    <name type="scientific">Ancylostoma caninum</name>
    <name type="common">Dog hookworm</name>
    <dbReference type="NCBI Taxonomy" id="29170"/>
    <lineage>
        <taxon>Eukaryota</taxon>
        <taxon>Metazoa</taxon>
        <taxon>Ecdysozoa</taxon>
        <taxon>Nematoda</taxon>
        <taxon>Chromadorea</taxon>
        <taxon>Rhabditida</taxon>
        <taxon>Rhabditina</taxon>
        <taxon>Rhabditomorpha</taxon>
        <taxon>Strongyloidea</taxon>
        <taxon>Ancylostomatidae</taxon>
        <taxon>Ancylostomatinae</taxon>
        <taxon>Ancylostoma</taxon>
    </lineage>
</organism>
<name>A0A368GTT4_ANCCA</name>
<dbReference type="OrthoDB" id="244158at2759"/>
<comment type="caution">
    <text evidence="2">The sequence shown here is derived from an EMBL/GenBank/DDBJ whole genome shotgun (WGS) entry which is preliminary data.</text>
</comment>
<evidence type="ECO:0000313" key="2">
    <source>
        <dbReference type="EMBL" id="RCN46367.1"/>
    </source>
</evidence>
<proteinExistence type="predicted"/>
<evidence type="ECO:0000256" key="1">
    <source>
        <dbReference type="SAM" id="MobiDB-lite"/>
    </source>
</evidence>
<protein>
    <submittedName>
        <fullName evidence="2">Uncharacterized protein</fullName>
    </submittedName>
</protein>
<dbReference type="STRING" id="29170.A0A368GTT4"/>
<sequence>MKTSRYLREAQPCKEPDEAHPELKQNFISKNLKSLGFTKKQILHTGVQFASMRRTLFNGSERQTYPEHIVAGVKKVTENPDKLTEQGTNDPYAFVEFSDHNMAA</sequence>
<reference evidence="2 3" key="1">
    <citation type="submission" date="2014-10" db="EMBL/GenBank/DDBJ databases">
        <title>Draft genome of the hookworm Ancylostoma caninum.</title>
        <authorList>
            <person name="Mitreva M."/>
        </authorList>
    </citation>
    <scope>NUCLEOTIDE SEQUENCE [LARGE SCALE GENOMIC DNA]</scope>
    <source>
        <strain evidence="2 3">Baltimore</strain>
    </source>
</reference>